<evidence type="ECO:0000256" key="2">
    <source>
        <dbReference type="ARBA" id="ARBA00022723"/>
    </source>
</evidence>
<evidence type="ECO:0000259" key="7">
    <source>
        <dbReference type="PROSITE" id="PS51918"/>
    </source>
</evidence>
<name>A0A3S5C298_9FIRM</name>
<dbReference type="SFLD" id="SFLDS00029">
    <property type="entry name" value="Radical_SAM"/>
    <property type="match status" value="1"/>
</dbReference>
<dbReference type="InterPro" id="IPR013785">
    <property type="entry name" value="Aldolase_TIM"/>
</dbReference>
<protein>
    <submittedName>
        <fullName evidence="8">2-iminoacetate synthase</fullName>
        <ecNumber evidence="8">4.1.99.19</ecNumber>
    </submittedName>
</protein>
<dbReference type="Proteomes" id="UP000269544">
    <property type="component" value="Chromosome"/>
</dbReference>
<evidence type="ECO:0000256" key="3">
    <source>
        <dbReference type="ARBA" id="ARBA00023004"/>
    </source>
</evidence>
<keyword evidence="3 5" id="KW-0408">Iron</keyword>
<dbReference type="PANTHER" id="PTHR43726:SF1">
    <property type="entry name" value="BIOTIN SYNTHASE"/>
    <property type="match status" value="1"/>
</dbReference>
<dbReference type="SFLD" id="SFLDG01280">
    <property type="entry name" value="HydE/PylB-like"/>
    <property type="match status" value="1"/>
</dbReference>
<feature type="binding site" evidence="6">
    <location>
        <position position="162"/>
    </location>
    <ligand>
        <name>S-adenosyl-L-methionine</name>
        <dbReference type="ChEBI" id="CHEBI:59789"/>
    </ligand>
</feature>
<dbReference type="SFLD" id="SFLDF00348">
    <property type="entry name" value="FeFe_hydrogenase_maturase_(Hyd"/>
    <property type="match status" value="1"/>
</dbReference>
<dbReference type="PIRSF" id="PIRSF004762">
    <property type="entry name" value="CHP00423"/>
    <property type="match status" value="1"/>
</dbReference>
<feature type="binding site" evidence="6">
    <location>
        <position position="182"/>
    </location>
    <ligand>
        <name>S-adenosyl-L-methionine</name>
        <dbReference type="ChEBI" id="CHEBI:59789"/>
    </ligand>
</feature>
<dbReference type="Pfam" id="PF04055">
    <property type="entry name" value="Radical_SAM"/>
    <property type="match status" value="1"/>
</dbReference>
<dbReference type="InterPro" id="IPR006638">
    <property type="entry name" value="Elp3/MiaA/NifB-like_rSAM"/>
</dbReference>
<keyword evidence="2" id="KW-0479">Metal-binding</keyword>
<proteinExistence type="predicted"/>
<feature type="binding site" evidence="5">
    <location>
        <position position="69"/>
    </location>
    <ligand>
        <name>[4Fe-4S] cluster</name>
        <dbReference type="ChEBI" id="CHEBI:49883"/>
        <note>4Fe-4S-S-AdoMet</note>
    </ligand>
</feature>
<dbReference type="SUPFAM" id="SSF102114">
    <property type="entry name" value="Radical SAM enzymes"/>
    <property type="match status" value="1"/>
</dbReference>
<evidence type="ECO:0000256" key="5">
    <source>
        <dbReference type="PIRSR" id="PIRSR004762-1"/>
    </source>
</evidence>
<dbReference type="InterPro" id="IPR024021">
    <property type="entry name" value="FeFe-hyd_HydE_rSAM"/>
</dbReference>
<dbReference type="CDD" id="cd01335">
    <property type="entry name" value="Radical_SAM"/>
    <property type="match status" value="1"/>
</dbReference>
<organism evidence="8 9">
    <name type="scientific">Aedoeadaptatus ivorii</name>
    <dbReference type="NCBI Taxonomy" id="54006"/>
    <lineage>
        <taxon>Bacteria</taxon>
        <taxon>Bacillati</taxon>
        <taxon>Bacillota</taxon>
        <taxon>Tissierellia</taxon>
        <taxon>Tissierellales</taxon>
        <taxon>Peptoniphilaceae</taxon>
        <taxon>Aedoeadaptatus</taxon>
    </lineage>
</organism>
<dbReference type="GO" id="GO:0036355">
    <property type="term" value="F:2-iminoacetate synthase activity"/>
    <property type="evidence" value="ECO:0007669"/>
    <property type="project" value="UniProtKB-EC"/>
</dbReference>
<feature type="domain" description="Radical SAM core" evidence="7">
    <location>
        <begin position="48"/>
        <end position="286"/>
    </location>
</feature>
<keyword evidence="8" id="KW-0456">Lyase</keyword>
<dbReference type="GO" id="GO:0016740">
    <property type="term" value="F:transferase activity"/>
    <property type="evidence" value="ECO:0007669"/>
    <property type="project" value="TreeGrafter"/>
</dbReference>
<accession>A0A3S5C298</accession>
<dbReference type="PROSITE" id="PS51918">
    <property type="entry name" value="RADICAL_SAM"/>
    <property type="match status" value="1"/>
</dbReference>
<dbReference type="EC" id="4.1.99.19" evidence="8"/>
<dbReference type="RefSeq" id="WP_126464978.1">
    <property type="nucleotide sequence ID" value="NZ_LR134523.1"/>
</dbReference>
<keyword evidence="9" id="KW-1185">Reference proteome</keyword>
<dbReference type="AlphaFoldDB" id="A0A3S5C298"/>
<evidence type="ECO:0000256" key="4">
    <source>
        <dbReference type="ARBA" id="ARBA00023014"/>
    </source>
</evidence>
<dbReference type="NCBIfam" id="TIGR03956">
    <property type="entry name" value="rSAM_HydE"/>
    <property type="match status" value="1"/>
</dbReference>
<dbReference type="SFLD" id="SFLDG01060">
    <property type="entry name" value="BATS_domain_containing"/>
    <property type="match status" value="1"/>
</dbReference>
<evidence type="ECO:0000256" key="6">
    <source>
        <dbReference type="PIRSR" id="PIRSR004762-2"/>
    </source>
</evidence>
<keyword evidence="5" id="KW-0004">4Fe-4S</keyword>
<dbReference type="EMBL" id="LR134523">
    <property type="protein sequence ID" value="VEJ35139.1"/>
    <property type="molecule type" value="Genomic_DNA"/>
</dbReference>
<evidence type="ECO:0000313" key="8">
    <source>
        <dbReference type="EMBL" id="VEJ35139.1"/>
    </source>
</evidence>
<dbReference type="InterPro" id="IPR007197">
    <property type="entry name" value="rSAM"/>
</dbReference>
<dbReference type="PANTHER" id="PTHR43726">
    <property type="entry name" value="3-METHYLORNITHINE SYNTHASE"/>
    <property type="match status" value="1"/>
</dbReference>
<dbReference type="InterPro" id="IPR034422">
    <property type="entry name" value="HydE/PylB-like"/>
</dbReference>
<dbReference type="SMART" id="SM00729">
    <property type="entry name" value="Elp3"/>
    <property type="match status" value="1"/>
</dbReference>
<dbReference type="Gene3D" id="3.20.20.70">
    <property type="entry name" value="Aldolase class I"/>
    <property type="match status" value="1"/>
</dbReference>
<comment type="cofactor">
    <cofactor evidence="5">
        <name>[4Fe-4S] cluster</name>
        <dbReference type="ChEBI" id="CHEBI:49883"/>
    </cofactor>
    <text evidence="5">Binds 1 [4Fe-4S] cluster. The cluster is coordinated with 3 cysteines and an exchangeable S-adenosyl-L-methionine.</text>
</comment>
<dbReference type="OrthoDB" id="9775764at2"/>
<feature type="binding site" evidence="5">
    <location>
        <position position="66"/>
    </location>
    <ligand>
        <name>[4Fe-4S] cluster</name>
        <dbReference type="ChEBI" id="CHEBI:49883"/>
        <note>4Fe-4S-S-AdoMet</note>
    </ligand>
</feature>
<sequence length="347" mass="39254">MIEGILEKAGSGAGFDRRELRYLLENREQLEKRVFQKAEAISRKHFHGKIYVRGLIEFTNYCKNNCFYCGIRRDNAGLERFRLDVGAMEDAVRAGAAMGFRTFVLQGGEDPYFTDEILADRIARIKAICPDAAVTLSVGERSRESYARLKRAGADRFLLRHETADADHYGKLHPSEMDPEKRKRCLWDLKALGYQVGSGFMVGSPYQRIENLIEDFMFLQELEPAMMGIGPYVRHHATPFRDFSCGSVDLAAYCIAILRMLFPKANIPSTTAMQTLAKDGRNRGIRAGANVFMPNLSPRENRRRYAIYDNKASFALEAAENLETLKDQIAALGYTIDMGRGDYKVEG</sequence>
<dbReference type="KEGG" id="piv:NCTC13079_00530"/>
<evidence type="ECO:0000313" key="9">
    <source>
        <dbReference type="Proteomes" id="UP000269544"/>
    </source>
</evidence>
<reference evidence="8 9" key="1">
    <citation type="submission" date="2018-12" db="EMBL/GenBank/DDBJ databases">
        <authorList>
            <consortium name="Pathogen Informatics"/>
        </authorList>
    </citation>
    <scope>NUCLEOTIDE SEQUENCE [LARGE SCALE GENOMIC DNA]</scope>
    <source>
        <strain evidence="8 9">NCTC13079</strain>
    </source>
</reference>
<evidence type="ECO:0000256" key="1">
    <source>
        <dbReference type="ARBA" id="ARBA00022691"/>
    </source>
</evidence>
<keyword evidence="4 5" id="KW-0411">Iron-sulfur</keyword>
<dbReference type="GO" id="GO:0051539">
    <property type="term" value="F:4 iron, 4 sulfur cluster binding"/>
    <property type="evidence" value="ECO:0007669"/>
    <property type="project" value="UniProtKB-KW"/>
</dbReference>
<gene>
    <name evidence="8" type="primary">thiH_1</name>
    <name evidence="8" type="ORF">NCTC13079_00530</name>
</gene>
<keyword evidence="1 5" id="KW-0949">S-adenosyl-L-methionine</keyword>
<dbReference type="GO" id="GO:0046872">
    <property type="term" value="F:metal ion binding"/>
    <property type="evidence" value="ECO:0007669"/>
    <property type="project" value="UniProtKB-KW"/>
</dbReference>
<dbReference type="InterPro" id="IPR058240">
    <property type="entry name" value="rSAM_sf"/>
</dbReference>
<feature type="binding site" evidence="6">
    <location>
        <position position="137"/>
    </location>
    <ligand>
        <name>(3R)-3-methyl-D-ornithine</name>
        <dbReference type="ChEBI" id="CHEBI:64642"/>
    </ligand>
</feature>
<feature type="binding site" evidence="5">
    <location>
        <position position="62"/>
    </location>
    <ligand>
        <name>[4Fe-4S] cluster</name>
        <dbReference type="ChEBI" id="CHEBI:49883"/>
        <note>4Fe-4S-S-AdoMet</note>
    </ligand>
</feature>